<feature type="compositionally biased region" description="Basic residues" evidence="10">
    <location>
        <begin position="1"/>
        <end position="15"/>
    </location>
</feature>
<keyword evidence="5" id="KW-0547">Nucleotide-binding</keyword>
<sequence>MSTSKRGHKSGRTRRNPNFLSPSIRQEIDGNLRSLFNRETEAETYRGREILSLFWSKYSSPGLSTITGKKDSTPRERKERAIAKWLRANDRCRKTNLRLNDGVEISFRSKRSRKGFITSSEILTWASKFICDTIGAEPPLDMGISAFSGGASTRVKRGPGTIASKFEGKAHVSASALPWFVPLMERYGLWRDDSLRYEAFEIIEHSVMFTVPKNSEIDRVACKEPEINMYLQKSVGDFFRHRLKRSGIDLNDQTRNQRLARLGSYRNGQSASRRLSTLDLSSASDTVSTELVKQLLPSGWFDLLNALRVKWTVLPSGETVPLEMFSSMGNGFTFELESLIFWALTRSVAFLSRSKGTISVYGDDIIAPRDVALHLQRVLPYFGFILNKDKSYVRGFYRESCGKAWLFGSDVTPVYHREYITEMTQVIRLYNQLLRVCVDLGDFADEFLLRAVQMLLGYIPQALYGGHDFDSITAAVTWHAPRKLLKESVRKVSTSEVGAYVQWHHEAERLGPSREPLMTSCASVTTGVWVLRPNRESRYDREQASAVRHTLLTVLPSVTDGKLSLGSP</sequence>
<name>A0A8S5L0W2_9VIRU</name>
<evidence type="ECO:0000256" key="4">
    <source>
        <dbReference type="ARBA" id="ARBA00022695"/>
    </source>
</evidence>
<keyword evidence="4" id="KW-0548">Nucleotidyltransferase</keyword>
<dbReference type="Proteomes" id="UP000680320">
    <property type="component" value="Segment"/>
</dbReference>
<evidence type="ECO:0000256" key="5">
    <source>
        <dbReference type="ARBA" id="ARBA00022741"/>
    </source>
</evidence>
<evidence type="ECO:0000256" key="8">
    <source>
        <dbReference type="ARBA" id="ARBA00048744"/>
    </source>
</evidence>
<dbReference type="GO" id="GO:0000166">
    <property type="term" value="F:nucleotide binding"/>
    <property type="evidence" value="ECO:0007669"/>
    <property type="project" value="UniProtKB-KW"/>
</dbReference>
<reference evidence="12" key="1">
    <citation type="submission" date="2020-09" db="EMBL/GenBank/DDBJ databases">
        <title>Leviviricetes taxonomy.</title>
        <authorList>
            <person name="Stockdale S.R."/>
            <person name="Callanan J."/>
            <person name="Adriaenssens E.M."/>
            <person name="Kuhn J.H."/>
            <person name="Rumnieks J."/>
            <person name="Shkoporov A."/>
            <person name="Draper L.A."/>
            <person name="Ross P."/>
            <person name="Hill C."/>
        </authorList>
    </citation>
    <scope>NUCLEOTIDE SEQUENCE</scope>
</reference>
<dbReference type="RefSeq" id="YP_010769357.1">
    <property type="nucleotide sequence ID" value="NC_073949.1"/>
</dbReference>
<dbReference type="GO" id="GO:0046872">
    <property type="term" value="F:metal ion binding"/>
    <property type="evidence" value="ECO:0007669"/>
    <property type="project" value="UniProtKB-KW"/>
</dbReference>
<feature type="binding site" evidence="9">
    <location>
        <position position="364"/>
    </location>
    <ligand>
        <name>Mg(2+)</name>
        <dbReference type="ChEBI" id="CHEBI:18420"/>
        <label>2</label>
    </ligand>
</feature>
<accession>A0A8S5L0W2</accession>
<proteinExistence type="predicted"/>
<feature type="binding site" evidence="9">
    <location>
        <position position="279"/>
    </location>
    <ligand>
        <name>Mg(2+)</name>
        <dbReference type="ChEBI" id="CHEBI:18420"/>
        <label>2</label>
    </ligand>
</feature>
<dbReference type="Pfam" id="PF03431">
    <property type="entry name" value="RNA_replicase_B"/>
    <property type="match status" value="1"/>
</dbReference>
<feature type="binding site" evidence="9">
    <location>
        <position position="363"/>
    </location>
    <ligand>
        <name>Mg(2+)</name>
        <dbReference type="ChEBI" id="CHEBI:18420"/>
        <label>2</label>
    </ligand>
</feature>
<gene>
    <name evidence="12" type="primary">SRR6255746_4_4</name>
</gene>
<evidence type="ECO:0000256" key="10">
    <source>
        <dbReference type="SAM" id="MobiDB-lite"/>
    </source>
</evidence>
<evidence type="ECO:0000313" key="12">
    <source>
        <dbReference type="EMBL" id="DAD50965.1"/>
    </source>
</evidence>
<keyword evidence="9" id="KW-0460">Magnesium</keyword>
<dbReference type="EC" id="2.7.7.48" evidence="1"/>
<evidence type="ECO:0000256" key="3">
    <source>
        <dbReference type="ARBA" id="ARBA00022679"/>
    </source>
</evidence>
<dbReference type="SUPFAM" id="SSF56672">
    <property type="entry name" value="DNA/RNA polymerases"/>
    <property type="match status" value="1"/>
</dbReference>
<keyword evidence="2 12" id="KW-0696">RNA-directed RNA polymerase</keyword>
<evidence type="ECO:0000259" key="11">
    <source>
        <dbReference type="PROSITE" id="PS50522"/>
    </source>
</evidence>
<dbReference type="KEGG" id="vg:80398347"/>
<evidence type="ECO:0000313" key="13">
    <source>
        <dbReference type="Proteomes" id="UP000680320"/>
    </source>
</evidence>
<dbReference type="InterPro" id="IPR007096">
    <property type="entry name" value="RNA-dir_Rpol_cat_phage"/>
</dbReference>
<keyword evidence="13" id="KW-1185">Reference proteome</keyword>
<dbReference type="GO" id="GO:0003968">
    <property type="term" value="F:RNA-directed RNA polymerase activity"/>
    <property type="evidence" value="ECO:0007669"/>
    <property type="project" value="UniProtKB-KW"/>
</dbReference>
<dbReference type="InterPro" id="IPR043502">
    <property type="entry name" value="DNA/RNA_pol_sf"/>
</dbReference>
<keyword evidence="9" id="KW-0479">Metal-binding</keyword>
<protein>
    <recommendedName>
        <fullName evidence="1">RNA-directed RNA polymerase</fullName>
        <ecNumber evidence="1">2.7.7.48</ecNumber>
    </recommendedName>
    <alternativeName>
        <fullName evidence="7">RNA replicase beta chain</fullName>
    </alternativeName>
</protein>
<feature type="domain" description="RdRp catalytic" evidence="11">
    <location>
        <begin position="264"/>
        <end position="395"/>
    </location>
</feature>
<organism evidence="12 13">
    <name type="scientific">ssRNA phage SRR6255746_4</name>
    <dbReference type="NCBI Taxonomy" id="2786506"/>
    <lineage>
        <taxon>Viruses</taxon>
        <taxon>Riboviria</taxon>
        <taxon>Orthornavirae</taxon>
        <taxon>Lenarviricota</taxon>
        <taxon>Leviviricetes</taxon>
        <taxon>Norzivirales</taxon>
        <taxon>Fiersviridae</taxon>
        <taxon>Mintuvirus</taxon>
        <taxon>Mintuvirus pelovicinum</taxon>
        <taxon>Glincaevirus pelovicinum</taxon>
    </lineage>
</organism>
<evidence type="ECO:0000256" key="9">
    <source>
        <dbReference type="PIRSR" id="PIRSR605093-1"/>
    </source>
</evidence>
<evidence type="ECO:0000256" key="7">
    <source>
        <dbReference type="ARBA" id="ARBA00030248"/>
    </source>
</evidence>
<keyword evidence="3" id="KW-0808">Transferase</keyword>
<evidence type="ECO:0000256" key="1">
    <source>
        <dbReference type="ARBA" id="ARBA00012494"/>
    </source>
</evidence>
<keyword evidence="6" id="KW-0693">Viral RNA replication</keyword>
<dbReference type="GeneID" id="80398347"/>
<evidence type="ECO:0000256" key="2">
    <source>
        <dbReference type="ARBA" id="ARBA00022484"/>
    </source>
</evidence>
<dbReference type="GO" id="GO:0039694">
    <property type="term" value="P:viral RNA genome replication"/>
    <property type="evidence" value="ECO:0007669"/>
    <property type="project" value="InterPro"/>
</dbReference>
<dbReference type="EMBL" id="BK013677">
    <property type="protein sequence ID" value="DAD50965.1"/>
    <property type="molecule type" value="Genomic_RNA"/>
</dbReference>
<dbReference type="InterPro" id="IPR005093">
    <property type="entry name" value="RNArep_beta"/>
</dbReference>
<comment type="cofactor">
    <cofactor evidence="9">
        <name>Mg(2+)</name>
        <dbReference type="ChEBI" id="CHEBI:18420"/>
    </cofactor>
    <text evidence="9">Binds 2 Mg(2+) per subunit.</text>
</comment>
<evidence type="ECO:0000256" key="6">
    <source>
        <dbReference type="ARBA" id="ARBA00022953"/>
    </source>
</evidence>
<dbReference type="PROSITE" id="PS50522">
    <property type="entry name" value="RDRP_PHAGE"/>
    <property type="match status" value="1"/>
</dbReference>
<comment type="catalytic activity">
    <reaction evidence="8">
        <text>RNA(n) + a ribonucleoside 5'-triphosphate = RNA(n+1) + diphosphate</text>
        <dbReference type="Rhea" id="RHEA:21248"/>
        <dbReference type="Rhea" id="RHEA-COMP:14527"/>
        <dbReference type="Rhea" id="RHEA-COMP:17342"/>
        <dbReference type="ChEBI" id="CHEBI:33019"/>
        <dbReference type="ChEBI" id="CHEBI:61557"/>
        <dbReference type="ChEBI" id="CHEBI:140395"/>
        <dbReference type="EC" id="2.7.7.48"/>
    </reaction>
</comment>
<feature type="region of interest" description="Disordered" evidence="10">
    <location>
        <begin position="1"/>
        <end position="21"/>
    </location>
</feature>